<dbReference type="SUPFAM" id="SSF46946">
    <property type="entry name" value="S13-like H2TH domain"/>
    <property type="match status" value="1"/>
</dbReference>
<name>A0A3N5A3F6_9MICO</name>
<keyword evidence="10" id="KW-0456">Lyase</keyword>
<keyword evidence="17" id="KW-0540">Nuclease</keyword>
<dbReference type="GO" id="GO:0003684">
    <property type="term" value="F:damaged DNA binding"/>
    <property type="evidence" value="ECO:0007669"/>
    <property type="project" value="InterPro"/>
</dbReference>
<keyword evidence="4" id="KW-0227">DNA damage</keyword>
<dbReference type="EMBL" id="RKRA01000001">
    <property type="protein sequence ID" value="RPF27875.1"/>
    <property type="molecule type" value="Genomic_DNA"/>
</dbReference>
<dbReference type="OrthoDB" id="9800855at2"/>
<evidence type="ECO:0000259" key="16">
    <source>
        <dbReference type="PROSITE" id="PS51068"/>
    </source>
</evidence>
<keyword evidence="9" id="KW-0234">DNA repair</keyword>
<feature type="domain" description="Formamidopyrimidine-DNA glycosylase catalytic" evidence="16">
    <location>
        <begin position="2"/>
        <end position="96"/>
    </location>
</feature>
<feature type="compositionally biased region" description="Basic and acidic residues" evidence="14">
    <location>
        <begin position="215"/>
        <end position="232"/>
    </location>
</feature>
<evidence type="ECO:0000256" key="14">
    <source>
        <dbReference type="SAM" id="MobiDB-lite"/>
    </source>
</evidence>
<evidence type="ECO:0000256" key="12">
    <source>
        <dbReference type="ARBA" id="ARBA00023295"/>
    </source>
</evidence>
<dbReference type="Pfam" id="PF06831">
    <property type="entry name" value="H2TH"/>
    <property type="match status" value="1"/>
</dbReference>
<dbReference type="CDD" id="cd08971">
    <property type="entry name" value="AcNei2_N"/>
    <property type="match status" value="1"/>
</dbReference>
<dbReference type="EC" id="4.2.99.18" evidence="2"/>
<dbReference type="GO" id="GO:0000703">
    <property type="term" value="F:oxidized pyrimidine nucleobase lesion DNA N-glycosylase activity"/>
    <property type="evidence" value="ECO:0007669"/>
    <property type="project" value="TreeGrafter"/>
</dbReference>
<dbReference type="InterPro" id="IPR015886">
    <property type="entry name" value="H2TH_FPG"/>
</dbReference>
<keyword evidence="5 13" id="KW-0863">Zinc-finger</keyword>
<dbReference type="AlphaFoldDB" id="A0A3N5A3F6"/>
<evidence type="ECO:0000313" key="17">
    <source>
        <dbReference type="EMBL" id="RPF27875.1"/>
    </source>
</evidence>
<dbReference type="SMART" id="SM00898">
    <property type="entry name" value="Fapy_DNA_glyco"/>
    <property type="match status" value="1"/>
</dbReference>
<evidence type="ECO:0000256" key="11">
    <source>
        <dbReference type="ARBA" id="ARBA00023268"/>
    </source>
</evidence>
<keyword evidence="18" id="KW-1185">Reference proteome</keyword>
<evidence type="ECO:0000256" key="6">
    <source>
        <dbReference type="ARBA" id="ARBA00022801"/>
    </source>
</evidence>
<evidence type="ECO:0000313" key="18">
    <source>
        <dbReference type="Proteomes" id="UP000280726"/>
    </source>
</evidence>
<dbReference type="Proteomes" id="UP000280726">
    <property type="component" value="Unassembled WGS sequence"/>
</dbReference>
<dbReference type="InterPro" id="IPR000214">
    <property type="entry name" value="Znf_DNA_glyclase/AP_lyase"/>
</dbReference>
<dbReference type="InterPro" id="IPR012319">
    <property type="entry name" value="FPG_cat"/>
</dbReference>
<keyword evidence="11" id="KW-0511">Multifunctional enzyme</keyword>
<comment type="similarity">
    <text evidence="1">Belongs to the FPG family.</text>
</comment>
<gene>
    <name evidence="17" type="ORF">EDD32_2378</name>
</gene>
<dbReference type="PANTHER" id="PTHR42697">
    <property type="entry name" value="ENDONUCLEASE 8"/>
    <property type="match status" value="1"/>
</dbReference>
<dbReference type="PROSITE" id="PS51066">
    <property type="entry name" value="ZF_FPG_2"/>
    <property type="match status" value="1"/>
</dbReference>
<evidence type="ECO:0000259" key="15">
    <source>
        <dbReference type="PROSITE" id="PS51066"/>
    </source>
</evidence>
<dbReference type="GO" id="GO:0006284">
    <property type="term" value="P:base-excision repair"/>
    <property type="evidence" value="ECO:0007669"/>
    <property type="project" value="InterPro"/>
</dbReference>
<evidence type="ECO:0000256" key="3">
    <source>
        <dbReference type="ARBA" id="ARBA00022723"/>
    </source>
</evidence>
<evidence type="ECO:0000256" key="8">
    <source>
        <dbReference type="ARBA" id="ARBA00023125"/>
    </source>
</evidence>
<organism evidence="17 18">
    <name type="scientific">Georgenia muralis</name>
    <dbReference type="NCBI Taxonomy" id="154117"/>
    <lineage>
        <taxon>Bacteria</taxon>
        <taxon>Bacillati</taxon>
        <taxon>Actinomycetota</taxon>
        <taxon>Actinomycetes</taxon>
        <taxon>Micrococcales</taxon>
        <taxon>Bogoriellaceae</taxon>
        <taxon>Georgenia</taxon>
    </lineage>
</organism>
<feature type="domain" description="FPG-type" evidence="15">
    <location>
        <begin position="225"/>
        <end position="263"/>
    </location>
</feature>
<dbReference type="RefSeq" id="WP_123917729.1">
    <property type="nucleotide sequence ID" value="NZ_RKRA01000001.1"/>
</dbReference>
<dbReference type="Pfam" id="PF01149">
    <property type="entry name" value="Fapy_DNA_glyco"/>
    <property type="match status" value="1"/>
</dbReference>
<dbReference type="InterPro" id="IPR010979">
    <property type="entry name" value="Ribosomal_uS13-like_H2TH"/>
</dbReference>
<proteinExistence type="inferred from homology"/>
<keyword evidence="6" id="KW-0378">Hydrolase</keyword>
<dbReference type="GO" id="GO:0140078">
    <property type="term" value="F:class I DNA-(apurinic or apyrimidinic site) endonuclease activity"/>
    <property type="evidence" value="ECO:0007669"/>
    <property type="project" value="UniProtKB-EC"/>
</dbReference>
<dbReference type="SUPFAM" id="SSF81624">
    <property type="entry name" value="N-terminal domain of MutM-like DNA repair proteins"/>
    <property type="match status" value="1"/>
</dbReference>
<comment type="caution">
    <text evidence="17">The sequence shown here is derived from an EMBL/GenBank/DDBJ whole genome shotgun (WGS) entry which is preliminary data.</text>
</comment>
<keyword evidence="8" id="KW-0238">DNA-binding</keyword>
<evidence type="ECO:0000256" key="2">
    <source>
        <dbReference type="ARBA" id="ARBA00012720"/>
    </source>
</evidence>
<dbReference type="InterPro" id="IPR035937">
    <property type="entry name" value="FPG_N"/>
</dbReference>
<protein>
    <recommendedName>
        <fullName evidence="2">DNA-(apurinic or apyrimidinic site) lyase</fullName>
        <ecNumber evidence="2">4.2.99.18</ecNumber>
    </recommendedName>
</protein>
<dbReference type="PROSITE" id="PS51068">
    <property type="entry name" value="FPG_CAT"/>
    <property type="match status" value="1"/>
</dbReference>
<dbReference type="InterPro" id="IPR044090">
    <property type="entry name" value="Nei2_N"/>
</dbReference>
<reference evidence="17 18" key="1">
    <citation type="submission" date="2018-11" db="EMBL/GenBank/DDBJ databases">
        <title>Sequencing the genomes of 1000 actinobacteria strains.</title>
        <authorList>
            <person name="Klenk H.-P."/>
        </authorList>
    </citation>
    <scope>NUCLEOTIDE SEQUENCE [LARGE SCALE GENOMIC DNA]</scope>
    <source>
        <strain evidence="17 18">DSM 14418</strain>
    </source>
</reference>
<evidence type="ECO:0000256" key="1">
    <source>
        <dbReference type="ARBA" id="ARBA00009409"/>
    </source>
</evidence>
<accession>A0A3N5A3F6</accession>
<dbReference type="PANTHER" id="PTHR42697:SF1">
    <property type="entry name" value="ENDONUCLEASE 8"/>
    <property type="match status" value="1"/>
</dbReference>
<evidence type="ECO:0000256" key="7">
    <source>
        <dbReference type="ARBA" id="ARBA00022833"/>
    </source>
</evidence>
<evidence type="ECO:0000256" key="4">
    <source>
        <dbReference type="ARBA" id="ARBA00022763"/>
    </source>
</evidence>
<sequence>MPEGDIVVRVARRLDAALAGQVLARAELRWPDLGGVDLVGRRVLGHATAGKHLLTRLDDGRTLHTHLRMDGLWRIVRTGDLAAGRSRVDRSPRVRAVLGTPAWTALGIDLGLMNLVPTVEEHRVVGHLGPDVLGADLDVAAAGRRILDQGDRDVGEVLLDQRVVAGLGTIYMAESLWAHRVSPWAPAGDLGDTAAAVVATARALMLRSVTARTPRATDDPRRSTNVHGRDRRPCPRCGTPVALGEVGRAPTARRAFYCPHCQPVPVGRAATDAR</sequence>
<evidence type="ECO:0000256" key="5">
    <source>
        <dbReference type="ARBA" id="ARBA00022771"/>
    </source>
</evidence>
<dbReference type="SMART" id="SM01232">
    <property type="entry name" value="H2TH"/>
    <property type="match status" value="1"/>
</dbReference>
<dbReference type="Gene3D" id="3.20.190.10">
    <property type="entry name" value="MutM-like, N-terminal"/>
    <property type="match status" value="1"/>
</dbReference>
<evidence type="ECO:0000256" key="13">
    <source>
        <dbReference type="PROSITE-ProRule" id="PRU00391"/>
    </source>
</evidence>
<keyword evidence="17" id="KW-0255">Endonuclease</keyword>
<dbReference type="Gene3D" id="1.10.8.50">
    <property type="match status" value="1"/>
</dbReference>
<keyword evidence="3" id="KW-0479">Metal-binding</keyword>
<keyword evidence="12" id="KW-0326">Glycosidase</keyword>
<dbReference type="SUPFAM" id="SSF57716">
    <property type="entry name" value="Glucocorticoid receptor-like (DNA-binding domain)"/>
    <property type="match status" value="1"/>
</dbReference>
<evidence type="ECO:0000256" key="9">
    <source>
        <dbReference type="ARBA" id="ARBA00023204"/>
    </source>
</evidence>
<keyword evidence="7" id="KW-0862">Zinc</keyword>
<feature type="region of interest" description="Disordered" evidence="14">
    <location>
        <begin position="212"/>
        <end position="232"/>
    </location>
</feature>
<evidence type="ECO:0000256" key="10">
    <source>
        <dbReference type="ARBA" id="ARBA00023239"/>
    </source>
</evidence>
<dbReference type="GO" id="GO:0008270">
    <property type="term" value="F:zinc ion binding"/>
    <property type="evidence" value="ECO:0007669"/>
    <property type="project" value="UniProtKB-KW"/>
</dbReference>